<dbReference type="InterPro" id="IPR009387">
    <property type="entry name" value="HigB-2"/>
</dbReference>
<reference evidence="2 3" key="1">
    <citation type="submission" date="2018-06" db="EMBL/GenBank/DDBJ databases">
        <title>Complete Genome Sequence of Desulfobacter hydrogenophilus (DSM3380).</title>
        <authorList>
            <person name="Marietou A."/>
            <person name="Schreiber L."/>
            <person name="Marshall I."/>
            <person name="Jorgensen B."/>
        </authorList>
    </citation>
    <scope>NUCLEOTIDE SEQUENCE [LARGE SCALE GENOMIC DNA]</scope>
    <source>
        <strain evidence="2 3">DSM 3380</strain>
    </source>
</reference>
<dbReference type="EMBL" id="QLNI01000057">
    <property type="protein sequence ID" value="RAM00212.1"/>
    <property type="molecule type" value="Genomic_DNA"/>
</dbReference>
<reference evidence="1 4" key="2">
    <citation type="submission" date="2019-02" db="EMBL/GenBank/DDBJ databases">
        <title>Complete genome sequence of Desulfobacter hydrogenophilus AcRS1.</title>
        <authorList>
            <person name="Marietou A."/>
            <person name="Lund M.B."/>
            <person name="Marshall I.P.G."/>
            <person name="Schreiber L."/>
            <person name="Jorgensen B."/>
        </authorList>
    </citation>
    <scope>NUCLEOTIDE SEQUENCE [LARGE SCALE GENOMIC DNA]</scope>
    <source>
        <strain evidence="1 4">AcRS1</strain>
    </source>
</reference>
<organism evidence="2 3">
    <name type="scientific">Desulfobacter hydrogenophilus</name>
    <dbReference type="NCBI Taxonomy" id="2291"/>
    <lineage>
        <taxon>Bacteria</taxon>
        <taxon>Pseudomonadati</taxon>
        <taxon>Thermodesulfobacteriota</taxon>
        <taxon>Desulfobacteria</taxon>
        <taxon>Desulfobacterales</taxon>
        <taxon>Desulfobacteraceae</taxon>
        <taxon>Desulfobacter</taxon>
    </lineage>
</organism>
<dbReference type="Pfam" id="PF06296">
    <property type="entry name" value="RelE"/>
    <property type="match status" value="1"/>
</dbReference>
<keyword evidence="4" id="KW-1185">Reference proteome</keyword>
<proteinExistence type="predicted"/>
<evidence type="ECO:0000313" key="2">
    <source>
        <dbReference type="EMBL" id="RAM00212.1"/>
    </source>
</evidence>
<dbReference type="OrthoDB" id="9812066at2"/>
<accession>A0A328F9X4</accession>
<sequence length="122" mass="14029">MKKLCTKWFKKWAKKMSLENHHLIEAIGNLEKGLSAASLGSNLFKVRVNREGKGKSSGFRTIIAYKKEEKTIFLYGFGKNERANIDKAELHYFKKLSSDLMIMDASQIEKLIAENVLFDLEE</sequence>
<protein>
    <recommendedName>
        <fullName evidence="5">Type II toxin-antitoxin system RelE/ParE family toxin</fullName>
    </recommendedName>
</protein>
<dbReference type="AlphaFoldDB" id="A0A328F9X4"/>
<dbReference type="Proteomes" id="UP000293902">
    <property type="component" value="Chromosome"/>
</dbReference>
<evidence type="ECO:0000313" key="1">
    <source>
        <dbReference type="EMBL" id="QBH14466.1"/>
    </source>
</evidence>
<dbReference type="Proteomes" id="UP000248798">
    <property type="component" value="Unassembled WGS sequence"/>
</dbReference>
<dbReference type="PIRSF" id="PIRSF018634">
    <property type="entry name" value="UCP018634"/>
    <property type="match status" value="1"/>
</dbReference>
<dbReference type="RefSeq" id="WP_111960035.1">
    <property type="nucleotide sequence ID" value="NZ_CP036313.1"/>
</dbReference>
<evidence type="ECO:0000313" key="4">
    <source>
        <dbReference type="Proteomes" id="UP000293902"/>
    </source>
</evidence>
<evidence type="ECO:0008006" key="5">
    <source>
        <dbReference type="Google" id="ProtNLM"/>
    </source>
</evidence>
<name>A0A328F9X4_9BACT</name>
<evidence type="ECO:0000313" key="3">
    <source>
        <dbReference type="Proteomes" id="UP000248798"/>
    </source>
</evidence>
<dbReference type="EMBL" id="CP036313">
    <property type="protein sequence ID" value="QBH14466.1"/>
    <property type="molecule type" value="Genomic_DNA"/>
</dbReference>
<gene>
    <name evidence="2" type="ORF">DO021_20190</name>
    <name evidence="1" type="ORF">EYB58_16960</name>
</gene>